<dbReference type="Pfam" id="PF23868">
    <property type="entry name" value="Mmc1_C"/>
    <property type="match status" value="1"/>
</dbReference>
<dbReference type="Proteomes" id="UP000076881">
    <property type="component" value="Unassembled WGS sequence"/>
</dbReference>
<evidence type="ECO:0000313" key="4">
    <source>
        <dbReference type="Proteomes" id="UP000076881"/>
    </source>
</evidence>
<dbReference type="Pfam" id="PF23867">
    <property type="entry name" value="Mmc1_N"/>
    <property type="match status" value="1"/>
</dbReference>
<proteinExistence type="predicted"/>
<dbReference type="PANTHER" id="PTHR38644:SF1">
    <property type="entry name" value="EXPRESSED PROTEIN"/>
    <property type="match status" value="1"/>
</dbReference>
<gene>
    <name evidence="3" type="ORF">LEL_00090</name>
</gene>
<organism evidence="3 4">
    <name type="scientific">Akanthomyces lecanii RCEF 1005</name>
    <dbReference type="NCBI Taxonomy" id="1081108"/>
    <lineage>
        <taxon>Eukaryota</taxon>
        <taxon>Fungi</taxon>
        <taxon>Dikarya</taxon>
        <taxon>Ascomycota</taxon>
        <taxon>Pezizomycotina</taxon>
        <taxon>Sordariomycetes</taxon>
        <taxon>Hypocreomycetidae</taxon>
        <taxon>Hypocreales</taxon>
        <taxon>Cordycipitaceae</taxon>
        <taxon>Akanthomyces</taxon>
        <taxon>Cordyceps confragosa</taxon>
    </lineage>
</organism>
<dbReference type="OrthoDB" id="5319015at2759"/>
<dbReference type="AlphaFoldDB" id="A0A168JK13"/>
<keyword evidence="4" id="KW-1185">Reference proteome</keyword>
<feature type="region of interest" description="Disordered" evidence="1">
    <location>
        <begin position="44"/>
        <end position="68"/>
    </location>
</feature>
<name>A0A168JK13_CORDF</name>
<dbReference type="InterPro" id="IPR056196">
    <property type="entry name" value="Mmc1_C"/>
</dbReference>
<protein>
    <recommendedName>
        <fullName evidence="2">Mmc1 C-terminal domain-containing protein</fullName>
    </recommendedName>
</protein>
<evidence type="ECO:0000256" key="1">
    <source>
        <dbReference type="SAM" id="MobiDB-lite"/>
    </source>
</evidence>
<dbReference type="STRING" id="1081108.A0A168JK13"/>
<comment type="caution">
    <text evidence="3">The sequence shown here is derived from an EMBL/GenBank/DDBJ whole genome shotgun (WGS) entry which is preliminary data.</text>
</comment>
<accession>A0A168JK13</accession>
<feature type="domain" description="Mmc1 C-terminal" evidence="2">
    <location>
        <begin position="391"/>
        <end position="587"/>
    </location>
</feature>
<sequence>MSPKSSLVRSGGGPLRAAALARHATAKRQVCAICSMTGGAGPATIPRRARNNAPIRSSLPDRRQSLSTAQAAKDVRAELEQALVQLQSQSPRLFNLSRLQLALQGLRQAPGEEAVRVAILGLANGSSSGQTAKRLLRAILSDPLKDQQAWEKQLDSYDLTKPLVVKISAGPHLDEANIDVAKEKPIQRLHISSPDYDALGLEFLLMDVEASTLAAEQPSIKHLEDIALVPSVATRSADGRVSQTPAPVHKALIVADGLMGAVGLASLPVSESGGAITGAVDLKGPAGEELHAPFQVIDVAQAEDGVRLFREGPQNAMQYERLWFASNVPALTAWLKAGLKTEDAATKPAVKQLLASLLDNAQSAIQIEESIIVSRTLASKTPLDDATGLHRGLAEWARQAHSELQDELDLAFTGRRWRKLGWWKLFWRVDDVGMLTSDILSQRFLPTAERELVYLTGRIAELRGAPPQYPQPVSELPESPAAAAIVGPAKTALPKWPGHIAFTRRYLRDETVPALQSTAQRLLLQSLGTSSVATTLAGLLYLSSFTAGIYEAGAVAALGIVYSLGRLQKKWETARRFWEGDVREEGRKAVRAVEESVSQALVAQEAVSPAQAEELQRSKELVSEAEELLSRLK</sequence>
<evidence type="ECO:0000313" key="3">
    <source>
        <dbReference type="EMBL" id="OAA80545.1"/>
    </source>
</evidence>
<dbReference type="EMBL" id="AZHF01000001">
    <property type="protein sequence ID" value="OAA80545.1"/>
    <property type="molecule type" value="Genomic_DNA"/>
</dbReference>
<evidence type="ECO:0000259" key="2">
    <source>
        <dbReference type="Pfam" id="PF23868"/>
    </source>
</evidence>
<reference evidence="3 4" key="1">
    <citation type="journal article" date="2016" name="Genome Biol. Evol.">
        <title>Divergent and convergent evolution of fungal pathogenicity.</title>
        <authorList>
            <person name="Shang Y."/>
            <person name="Xiao G."/>
            <person name="Zheng P."/>
            <person name="Cen K."/>
            <person name="Zhan S."/>
            <person name="Wang C."/>
        </authorList>
    </citation>
    <scope>NUCLEOTIDE SEQUENCE [LARGE SCALE GENOMIC DNA]</scope>
    <source>
        <strain evidence="3 4">RCEF 1005</strain>
    </source>
</reference>
<dbReference type="PANTHER" id="PTHR38644">
    <property type="entry name" value="EXPRESSED PROTEIN"/>
    <property type="match status" value="1"/>
</dbReference>